<name>A0A1H4EGD1_XYLRU</name>
<dbReference type="Proteomes" id="UP000182257">
    <property type="component" value="Unassembled WGS sequence"/>
</dbReference>
<organism evidence="2 3">
    <name type="scientific">Xylanibacter ruminicola</name>
    <name type="common">Prevotella ruminicola</name>
    <dbReference type="NCBI Taxonomy" id="839"/>
    <lineage>
        <taxon>Bacteria</taxon>
        <taxon>Pseudomonadati</taxon>
        <taxon>Bacteroidota</taxon>
        <taxon>Bacteroidia</taxon>
        <taxon>Bacteroidales</taxon>
        <taxon>Prevotellaceae</taxon>
        <taxon>Xylanibacter</taxon>
    </lineage>
</organism>
<keyword evidence="2" id="KW-0418">Kinase</keyword>
<dbReference type="EMBL" id="FNRF01000005">
    <property type="protein sequence ID" value="SEA84115.1"/>
    <property type="molecule type" value="Genomic_DNA"/>
</dbReference>
<dbReference type="OrthoDB" id="9792240at2"/>
<dbReference type="Pfam" id="PF13581">
    <property type="entry name" value="HATPase_c_2"/>
    <property type="match status" value="1"/>
</dbReference>
<feature type="domain" description="Histidine kinase/HSP90-like ATPase" evidence="1">
    <location>
        <begin position="35"/>
        <end position="130"/>
    </location>
</feature>
<evidence type="ECO:0000259" key="1">
    <source>
        <dbReference type="Pfam" id="PF13581"/>
    </source>
</evidence>
<evidence type="ECO:0000313" key="2">
    <source>
        <dbReference type="EMBL" id="SEA84115.1"/>
    </source>
</evidence>
<dbReference type="RefSeq" id="WP_074762035.1">
    <property type="nucleotide sequence ID" value="NZ_FNRF01000005.1"/>
</dbReference>
<protein>
    <submittedName>
        <fullName evidence="2">Histidine kinase-like ATPase domain-containing protein</fullName>
    </submittedName>
</protein>
<dbReference type="AlphaFoldDB" id="A0A1H4EGD1"/>
<evidence type="ECO:0000313" key="3">
    <source>
        <dbReference type="Proteomes" id="UP000182257"/>
    </source>
</evidence>
<reference evidence="2 3" key="1">
    <citation type="submission" date="2016-10" db="EMBL/GenBank/DDBJ databases">
        <authorList>
            <person name="de Groot N.N."/>
        </authorList>
    </citation>
    <scope>NUCLEOTIDE SEQUENCE [LARGE SCALE GENOMIC DNA]</scope>
    <source>
        <strain evidence="2 3">D31d</strain>
    </source>
</reference>
<sequence>MTSLHFQPIKGKAPEIIDAILGTGEVAGVESENKFINMVVEEIVVNVVSYAYPDNPDGYLDVVTTRNKNLITFRFSDGGIPFNPLQREPPDITLPLEQWKIGGLGIMMVIKKAEAINYEYTNGENILTVSLPTHNNSKQ</sequence>
<dbReference type="CDD" id="cd16936">
    <property type="entry name" value="HATPase_RsbW-like"/>
    <property type="match status" value="1"/>
</dbReference>
<dbReference type="Gene3D" id="3.30.565.10">
    <property type="entry name" value="Histidine kinase-like ATPase, C-terminal domain"/>
    <property type="match status" value="1"/>
</dbReference>
<gene>
    <name evidence="2" type="ORF">SAMN05216462_2809</name>
</gene>
<dbReference type="InterPro" id="IPR036890">
    <property type="entry name" value="HATPase_C_sf"/>
</dbReference>
<accession>A0A1H4EGD1</accession>
<dbReference type="GO" id="GO:0016301">
    <property type="term" value="F:kinase activity"/>
    <property type="evidence" value="ECO:0007669"/>
    <property type="project" value="UniProtKB-KW"/>
</dbReference>
<keyword evidence="2" id="KW-0808">Transferase</keyword>
<proteinExistence type="predicted"/>
<dbReference type="InterPro" id="IPR003594">
    <property type="entry name" value="HATPase_dom"/>
</dbReference>
<dbReference type="SUPFAM" id="SSF55874">
    <property type="entry name" value="ATPase domain of HSP90 chaperone/DNA topoisomerase II/histidine kinase"/>
    <property type="match status" value="1"/>
</dbReference>